<evidence type="ECO:0000313" key="2">
    <source>
        <dbReference type="Proteomes" id="UP000054771"/>
    </source>
</evidence>
<dbReference type="AlphaFoldDB" id="A0A0U5GIG5"/>
<reference evidence="2" key="1">
    <citation type="journal article" date="2016" name="Genome Announc.">
        <title>Draft genome sequences of fungus Aspergillus calidoustus.</title>
        <authorList>
            <person name="Horn F."/>
            <person name="Linde J."/>
            <person name="Mattern D.J."/>
            <person name="Walther G."/>
            <person name="Guthke R."/>
            <person name="Scherlach K."/>
            <person name="Martin K."/>
            <person name="Brakhage A.A."/>
            <person name="Petzke L."/>
            <person name="Valiante V."/>
        </authorList>
    </citation>
    <scope>NUCLEOTIDE SEQUENCE [LARGE SCALE GENOMIC DNA]</scope>
    <source>
        <strain evidence="2">SF006504</strain>
    </source>
</reference>
<dbReference type="STRING" id="454130.A0A0U5GIG5"/>
<dbReference type="Gene3D" id="3.30.160.60">
    <property type="entry name" value="Classic Zinc Finger"/>
    <property type="match status" value="1"/>
</dbReference>
<evidence type="ECO:0000313" key="1">
    <source>
        <dbReference type="EMBL" id="CEL11191.1"/>
    </source>
</evidence>
<dbReference type="EMBL" id="CDMC01000023">
    <property type="protein sequence ID" value="CEL11191.1"/>
    <property type="molecule type" value="Genomic_DNA"/>
</dbReference>
<organism evidence="1 2">
    <name type="scientific">Aspergillus calidoustus</name>
    <dbReference type="NCBI Taxonomy" id="454130"/>
    <lineage>
        <taxon>Eukaryota</taxon>
        <taxon>Fungi</taxon>
        <taxon>Dikarya</taxon>
        <taxon>Ascomycota</taxon>
        <taxon>Pezizomycotina</taxon>
        <taxon>Eurotiomycetes</taxon>
        <taxon>Eurotiomycetidae</taxon>
        <taxon>Eurotiales</taxon>
        <taxon>Aspergillaceae</taxon>
        <taxon>Aspergillus</taxon>
        <taxon>Aspergillus subgen. Nidulantes</taxon>
    </lineage>
</organism>
<protein>
    <recommendedName>
        <fullName evidence="3">C2H2-type domain-containing protein</fullName>
    </recommendedName>
</protein>
<sequence length="97" mass="11251">MHLPEAPQVLVDQPLLWPQQELATPPSPEKQSAFICKWENCTSTHVFRREIDLIRHIKTIHVAPQAFLCQTYLRGKAFSRGLVLFLLSHMQLEAKIY</sequence>
<dbReference type="OrthoDB" id="2687452at2759"/>
<name>A0A0U5GIG5_ASPCI</name>
<proteinExistence type="predicted"/>
<evidence type="ECO:0008006" key="3">
    <source>
        <dbReference type="Google" id="ProtNLM"/>
    </source>
</evidence>
<accession>A0A0U5GIG5</accession>
<dbReference type="Proteomes" id="UP000054771">
    <property type="component" value="Unassembled WGS sequence"/>
</dbReference>
<gene>
    <name evidence="1" type="ORF">ASPCAL14294</name>
</gene>
<keyword evidence="2" id="KW-1185">Reference proteome</keyword>